<dbReference type="OrthoDB" id="4907at2157"/>
<dbReference type="CDD" id="cd05246">
    <property type="entry name" value="dTDP_GD_SDR_e"/>
    <property type="match status" value="1"/>
</dbReference>
<dbReference type="PANTHER" id="PTHR43000">
    <property type="entry name" value="DTDP-D-GLUCOSE 4,6-DEHYDRATASE-RELATED"/>
    <property type="match status" value="1"/>
</dbReference>
<dbReference type="GeneID" id="65563124"/>
<accession>A0A8F5BNZ0</accession>
<evidence type="ECO:0000256" key="3">
    <source>
        <dbReference type="ARBA" id="ARBA00023239"/>
    </source>
</evidence>
<dbReference type="GO" id="GO:0008460">
    <property type="term" value="F:dTDP-glucose 4,6-dehydratase activity"/>
    <property type="evidence" value="ECO:0007669"/>
    <property type="project" value="UniProtKB-EC"/>
</dbReference>
<dbReference type="InterPro" id="IPR005888">
    <property type="entry name" value="dTDP_Gluc_deHydtase"/>
</dbReference>
<dbReference type="RefSeq" id="WP_218267454.1">
    <property type="nucleotide sequence ID" value="NZ_CP077717.1"/>
</dbReference>
<evidence type="ECO:0000313" key="5">
    <source>
        <dbReference type="EMBL" id="QXJ28689.1"/>
    </source>
</evidence>
<keyword evidence="2" id="KW-0520">NAD</keyword>
<evidence type="ECO:0000259" key="4">
    <source>
        <dbReference type="Pfam" id="PF16363"/>
    </source>
</evidence>
<dbReference type="EC" id="4.2.1.46" evidence="5"/>
<gene>
    <name evidence="5" type="ORF">J5U23_01558</name>
</gene>
<dbReference type="Proteomes" id="UP000694018">
    <property type="component" value="Chromosome"/>
</dbReference>
<proteinExistence type="predicted"/>
<dbReference type="EMBL" id="CP077717">
    <property type="protein sequence ID" value="QXJ28689.1"/>
    <property type="molecule type" value="Genomic_DNA"/>
</dbReference>
<dbReference type="KEGG" id="sshi:J5U23_01558"/>
<dbReference type="GO" id="GO:0009225">
    <property type="term" value="P:nucleotide-sugar metabolic process"/>
    <property type="evidence" value="ECO:0007669"/>
    <property type="project" value="InterPro"/>
</dbReference>
<dbReference type="InterPro" id="IPR016040">
    <property type="entry name" value="NAD(P)-bd_dom"/>
</dbReference>
<name>A0A8F5BNZ0_SACSH</name>
<evidence type="ECO:0000313" key="6">
    <source>
        <dbReference type="Proteomes" id="UP000694018"/>
    </source>
</evidence>
<evidence type="ECO:0000256" key="2">
    <source>
        <dbReference type="ARBA" id="ARBA00023027"/>
    </source>
</evidence>
<comment type="cofactor">
    <cofactor evidence="1">
        <name>NAD(+)</name>
        <dbReference type="ChEBI" id="CHEBI:57540"/>
    </cofactor>
</comment>
<sequence length="318" mass="36705">MKIMVLGGAGFIGSAFVRELNLRKIKPLVFDLLTYAGRLENLSGTDYDFVKGDIRDSKLHDVIASFRPEIVVNFAAETHVDRSIYKPQDFVTTNILGTINILEALRLYNFKYVHISTDEVYGEECADENSPLNPSSPYSASKASADLLVRSYVRTYDVEAIIVRPSNNYGPRQFPEKFIPKTIIRTLLGLHVPIYGDGKQERDWIYVEDTAKIIADMLSKAEWKGDVYNLPGGQRVTNIEVIKLLEEIVNRKIEVRFVSDRPGHDKRYCMINTKLRYTSTTLADGLRKVYEWYVNNRWWWESLISNKFFREDEPWKAV</sequence>
<feature type="domain" description="NAD(P)-binding" evidence="4">
    <location>
        <begin position="4"/>
        <end position="276"/>
    </location>
</feature>
<keyword evidence="3 5" id="KW-0456">Lyase</keyword>
<reference evidence="5" key="1">
    <citation type="journal article" date="2021" name="Environ. Microbiol.">
        <title>New insights into the diversity and evolution of the archaeal mobilome from three complete genomes of Saccharolobus shibatae.</title>
        <authorList>
            <person name="Medvedeva S."/>
            <person name="Brandt D."/>
            <person name="Cvirkaite-Krupovic V."/>
            <person name="Liu Y."/>
            <person name="Severinov K."/>
            <person name="Ishino S."/>
            <person name="Ishino Y."/>
            <person name="Prangishvili D."/>
            <person name="Kalinowski J."/>
            <person name="Krupovic M."/>
        </authorList>
    </citation>
    <scope>NUCLEOTIDE SEQUENCE</scope>
    <source>
        <strain evidence="5">B12</strain>
    </source>
</reference>
<evidence type="ECO:0000256" key="1">
    <source>
        <dbReference type="ARBA" id="ARBA00001911"/>
    </source>
</evidence>
<dbReference type="Pfam" id="PF16363">
    <property type="entry name" value="GDP_Man_Dehyd"/>
    <property type="match status" value="1"/>
</dbReference>
<organism evidence="5 6">
    <name type="scientific">Saccharolobus shibatae (strain ATCC 51178 / DSM 5389 / JCM 8931 / NBRC 15437 / B12)</name>
    <name type="common">Sulfolobus shibatae</name>
    <dbReference type="NCBI Taxonomy" id="523848"/>
    <lineage>
        <taxon>Archaea</taxon>
        <taxon>Thermoproteota</taxon>
        <taxon>Thermoprotei</taxon>
        <taxon>Sulfolobales</taxon>
        <taxon>Sulfolobaceae</taxon>
        <taxon>Saccharolobus</taxon>
    </lineage>
</organism>
<dbReference type="AlphaFoldDB" id="A0A8F5BNZ0"/>
<protein>
    <submittedName>
        <fullName evidence="5">dTDP-glucose 4,6-dehydratase</fullName>
        <ecNumber evidence="5">4.2.1.46</ecNumber>
    </submittedName>
</protein>